<dbReference type="OrthoDB" id="10254310at2759"/>
<dbReference type="Proteomes" id="UP000308730">
    <property type="component" value="Unassembled WGS sequence"/>
</dbReference>
<feature type="compositionally biased region" description="Acidic residues" evidence="6">
    <location>
        <begin position="803"/>
        <end position="813"/>
    </location>
</feature>
<dbReference type="EMBL" id="SGPM01000074">
    <property type="protein sequence ID" value="THH30617.1"/>
    <property type="molecule type" value="Genomic_DNA"/>
</dbReference>
<sequence length="847" mass="93576">MAGINLNAITENATRFGTRLQETISEHTREFALSRGSGTSYFDMPEERVRNIRNQLDSSSDREKLDAMKRLIALISKGRNVSEFFAQVVKNVASHNIEIRKLVYIYLLRYAEQEPDLALLSINTFQKDLSDPNPLIRAMALRVLSGIRVSMIGSIVVLAIKKCAADISPYVRKAAALAIPKLYSLDTAHQPELITIISGLLRDKSPLSTGSVIVAFEAVCPTRLDLLHQHYRRLCRTLVDMDEWGQANLLTLLTRYARTMLSRPIVTLGEKADPQEEVDQDLKLLLTSSEPLYHSNNPAVVLAVARVFYYLAPPSEIKKMVSPLIRLLHVSSEVERVALAYLLIVSHTQASLLAPQYPSFFVRSNDIRPIKQDKMQLLRIVISADNYQALLREFIHYADDPDDELVADAIQAIGYCARVIPESTQQCLNALMSFIQSPHDTVVGNAVLVLKSLVQIRLHKQDTTTVSAAYSPMAIISLLAYRIDEIHHPKARACIIWLVGQYAAAAPNAENGAVPRPSGIEGVATWAPDVLRKAATSFANEDSIVKLQTITLSAKLLVLNPTDRTLGLLSRYVLSLARYDLNFDVRDRARSIASLLAGVTNTSSMSLYPDEENGYEEKHAGVVLRREQVMMVLFEGKQDVTEDGIKSYDPHALLGSIRSITNRDTYNNMYLPDWLENGIDSSLRDSADDAAPQPMAAVTSLSAAAVPRSIASPSRNTPVVLTPTGPSPAGSFSGRQEATNKVGWTDLDKFYEEGSEDEEDDDDNDEEEEEEEDAEEEEEEEEDGSEEDAEEEAEAEDGHSGAEDDASEEVEGGDDLHTTSVVHAAAPVETLGASPWQTELPEPLHAE</sequence>
<evidence type="ECO:0000256" key="6">
    <source>
        <dbReference type="SAM" id="MobiDB-lite"/>
    </source>
</evidence>
<keyword evidence="9" id="KW-1185">Reference proteome</keyword>
<dbReference type="GO" id="GO:0006886">
    <property type="term" value="P:intracellular protein transport"/>
    <property type="evidence" value="ECO:0007669"/>
    <property type="project" value="InterPro"/>
</dbReference>
<keyword evidence="5" id="KW-0472">Membrane</keyword>
<keyword evidence="4" id="KW-0653">Protein transport</keyword>
<name>A0A4S4MYA4_9APHY</name>
<dbReference type="SUPFAM" id="SSF48371">
    <property type="entry name" value="ARM repeat"/>
    <property type="match status" value="1"/>
</dbReference>
<comment type="subcellular location">
    <subcellularLocation>
        <location evidence="1">Endomembrane system</location>
    </subcellularLocation>
</comment>
<accession>A0A4S4MYA4</accession>
<dbReference type="InterPro" id="IPR002553">
    <property type="entry name" value="Clathrin/coatomer_adapt-like_N"/>
</dbReference>
<feature type="region of interest" description="Disordered" evidence="6">
    <location>
        <begin position="713"/>
        <end position="847"/>
    </location>
</feature>
<evidence type="ECO:0000256" key="2">
    <source>
        <dbReference type="ARBA" id="ARBA00006613"/>
    </source>
</evidence>
<evidence type="ECO:0000313" key="8">
    <source>
        <dbReference type="EMBL" id="THH30617.1"/>
    </source>
</evidence>
<evidence type="ECO:0000256" key="4">
    <source>
        <dbReference type="ARBA" id="ARBA00022927"/>
    </source>
</evidence>
<dbReference type="InterPro" id="IPR026740">
    <property type="entry name" value="AP3_beta"/>
</dbReference>
<dbReference type="GO" id="GO:0030123">
    <property type="term" value="C:AP-3 adaptor complex"/>
    <property type="evidence" value="ECO:0007669"/>
    <property type="project" value="InterPro"/>
</dbReference>
<dbReference type="InterPro" id="IPR016024">
    <property type="entry name" value="ARM-type_fold"/>
</dbReference>
<dbReference type="AlphaFoldDB" id="A0A4S4MYA4"/>
<dbReference type="PANTHER" id="PTHR11134">
    <property type="entry name" value="ADAPTOR COMPLEX SUBUNIT BETA FAMILY MEMBER"/>
    <property type="match status" value="1"/>
</dbReference>
<evidence type="ECO:0000256" key="3">
    <source>
        <dbReference type="ARBA" id="ARBA00022448"/>
    </source>
</evidence>
<feature type="compositionally biased region" description="Acidic residues" evidence="6">
    <location>
        <begin position="753"/>
        <end position="795"/>
    </location>
</feature>
<protein>
    <recommendedName>
        <fullName evidence="7">Clathrin/coatomer adaptor adaptin-like N-terminal domain-containing protein</fullName>
    </recommendedName>
</protein>
<feature type="domain" description="Clathrin/coatomer adaptor adaptin-like N-terminal" evidence="7">
    <location>
        <begin position="50"/>
        <end position="596"/>
    </location>
</feature>
<dbReference type="InterPro" id="IPR011989">
    <property type="entry name" value="ARM-like"/>
</dbReference>
<comment type="caution">
    <text evidence="8">The sequence shown here is derived from an EMBL/GenBank/DDBJ whole genome shotgun (WGS) entry which is preliminary data.</text>
</comment>
<dbReference type="GO" id="GO:0016192">
    <property type="term" value="P:vesicle-mediated transport"/>
    <property type="evidence" value="ECO:0007669"/>
    <property type="project" value="InterPro"/>
</dbReference>
<evidence type="ECO:0000313" key="9">
    <source>
        <dbReference type="Proteomes" id="UP000308730"/>
    </source>
</evidence>
<comment type="similarity">
    <text evidence="2">Belongs to the adaptor complexes large subunit family.</text>
</comment>
<evidence type="ECO:0000256" key="1">
    <source>
        <dbReference type="ARBA" id="ARBA00004308"/>
    </source>
</evidence>
<dbReference type="PIRSF" id="PIRSF037096">
    <property type="entry name" value="AP3_complex_beta"/>
    <property type="match status" value="1"/>
</dbReference>
<evidence type="ECO:0000259" key="7">
    <source>
        <dbReference type="Pfam" id="PF01602"/>
    </source>
</evidence>
<gene>
    <name evidence="8" type="ORF">EUX98_g3585</name>
</gene>
<proteinExistence type="inferred from homology"/>
<organism evidence="8 9">
    <name type="scientific">Antrodiella citrinella</name>
    <dbReference type="NCBI Taxonomy" id="2447956"/>
    <lineage>
        <taxon>Eukaryota</taxon>
        <taxon>Fungi</taxon>
        <taxon>Dikarya</taxon>
        <taxon>Basidiomycota</taxon>
        <taxon>Agaricomycotina</taxon>
        <taxon>Agaricomycetes</taxon>
        <taxon>Polyporales</taxon>
        <taxon>Steccherinaceae</taxon>
        <taxon>Antrodiella</taxon>
    </lineage>
</organism>
<dbReference type="GO" id="GO:0012505">
    <property type="term" value="C:endomembrane system"/>
    <property type="evidence" value="ECO:0007669"/>
    <property type="project" value="UniProtKB-SubCell"/>
</dbReference>
<reference evidence="8 9" key="1">
    <citation type="submission" date="2019-02" db="EMBL/GenBank/DDBJ databases">
        <title>Genome sequencing of the rare red list fungi Antrodiella citrinella (Flaviporus citrinellus).</title>
        <authorList>
            <person name="Buettner E."/>
            <person name="Kellner H."/>
        </authorList>
    </citation>
    <scope>NUCLEOTIDE SEQUENCE [LARGE SCALE GENOMIC DNA]</scope>
    <source>
        <strain evidence="8 9">DSM 108506</strain>
    </source>
</reference>
<evidence type="ECO:0000256" key="5">
    <source>
        <dbReference type="ARBA" id="ARBA00023136"/>
    </source>
</evidence>
<keyword evidence="3" id="KW-0813">Transport</keyword>
<dbReference type="Gene3D" id="1.25.10.10">
    <property type="entry name" value="Leucine-rich Repeat Variant"/>
    <property type="match status" value="1"/>
</dbReference>
<dbReference type="InterPro" id="IPR026739">
    <property type="entry name" value="AP_beta"/>
</dbReference>
<dbReference type="Pfam" id="PF01602">
    <property type="entry name" value="Adaptin_N"/>
    <property type="match status" value="1"/>
</dbReference>